<protein>
    <submittedName>
        <fullName evidence="1">Uncharacterized protein</fullName>
    </submittedName>
</protein>
<proteinExistence type="predicted"/>
<sequence>MEQLLADLKTNHPDVAAHVAGTIVTDGDHPTESQLLAKAREFFAPINE</sequence>
<dbReference type="EMBL" id="NIDE01000009">
    <property type="protein sequence ID" value="OWK39815.1"/>
    <property type="molecule type" value="Genomic_DNA"/>
</dbReference>
<dbReference type="Proteomes" id="UP000214646">
    <property type="component" value="Unassembled WGS sequence"/>
</dbReference>
<evidence type="ECO:0000313" key="1">
    <source>
        <dbReference type="EMBL" id="OWK39815.1"/>
    </source>
</evidence>
<reference evidence="2" key="1">
    <citation type="submission" date="2017-06" db="EMBL/GenBank/DDBJ databases">
        <title>Genome analysis of Fimbriiglobus ruber SP5, the first member of the order Planctomycetales with confirmed chitinolytic capability.</title>
        <authorList>
            <person name="Ravin N.V."/>
            <person name="Rakitin A.L."/>
            <person name="Ivanova A.A."/>
            <person name="Beletsky A.V."/>
            <person name="Kulichevskaya I.S."/>
            <person name="Mardanov A.V."/>
            <person name="Dedysh S.N."/>
        </authorList>
    </citation>
    <scope>NUCLEOTIDE SEQUENCE [LARGE SCALE GENOMIC DNA]</scope>
    <source>
        <strain evidence="2">SP5</strain>
    </source>
</reference>
<gene>
    <name evidence="1" type="ORF">FRUB_05705</name>
</gene>
<keyword evidence="2" id="KW-1185">Reference proteome</keyword>
<comment type="caution">
    <text evidence="1">The sequence shown here is derived from an EMBL/GenBank/DDBJ whole genome shotgun (WGS) entry which is preliminary data.</text>
</comment>
<accession>A0A225DTW7</accession>
<dbReference type="RefSeq" id="WP_161967651.1">
    <property type="nucleotide sequence ID" value="NZ_NIDE01000009.1"/>
</dbReference>
<dbReference type="AlphaFoldDB" id="A0A225DTW7"/>
<name>A0A225DTW7_9BACT</name>
<evidence type="ECO:0000313" key="2">
    <source>
        <dbReference type="Proteomes" id="UP000214646"/>
    </source>
</evidence>
<organism evidence="1 2">
    <name type="scientific">Fimbriiglobus ruber</name>
    <dbReference type="NCBI Taxonomy" id="1908690"/>
    <lineage>
        <taxon>Bacteria</taxon>
        <taxon>Pseudomonadati</taxon>
        <taxon>Planctomycetota</taxon>
        <taxon>Planctomycetia</taxon>
        <taxon>Gemmatales</taxon>
        <taxon>Gemmataceae</taxon>
        <taxon>Fimbriiglobus</taxon>
    </lineage>
</organism>